<dbReference type="InterPro" id="IPR025855">
    <property type="entry name" value="Replic_Relax"/>
</dbReference>
<accession>A0A9X3PJM1</accession>
<reference evidence="1" key="1">
    <citation type="submission" date="2022-12" db="EMBL/GenBank/DDBJ databases">
        <title>Gycomyces niveus sp.nov., a novel actinomycete isolated from soil in Shouguang.</title>
        <authorList>
            <person name="Yang X."/>
        </authorList>
    </citation>
    <scope>NUCLEOTIDE SEQUENCE</scope>
    <source>
        <strain evidence="1">DSM 44724</strain>
    </source>
</reference>
<evidence type="ECO:0000313" key="1">
    <source>
        <dbReference type="EMBL" id="MDA1386604.1"/>
    </source>
</evidence>
<dbReference type="InterPro" id="IPR036390">
    <property type="entry name" value="WH_DNA-bd_sf"/>
</dbReference>
<dbReference type="RefSeq" id="WP_270123075.1">
    <property type="nucleotide sequence ID" value="NZ_BAAAOM010000001.1"/>
</dbReference>
<dbReference type="Pfam" id="PF13814">
    <property type="entry name" value="Replic_Relax"/>
    <property type="match status" value="1"/>
</dbReference>
<keyword evidence="4" id="KW-1185">Reference proteome</keyword>
<reference evidence="2 4" key="2">
    <citation type="submission" date="2023-07" db="EMBL/GenBank/DDBJ databases">
        <title>Sequencing the genomes of 1000 actinobacteria strains.</title>
        <authorList>
            <person name="Klenk H.-P."/>
        </authorList>
    </citation>
    <scope>NUCLEOTIDE SEQUENCE [LARGE SCALE GENOMIC DNA]</scope>
    <source>
        <strain evidence="2 4">DSM 44724</strain>
    </source>
</reference>
<proteinExistence type="predicted"/>
<organism evidence="1 3">
    <name type="scientific">Glycomyces lechevalierae</name>
    <dbReference type="NCBI Taxonomy" id="256034"/>
    <lineage>
        <taxon>Bacteria</taxon>
        <taxon>Bacillati</taxon>
        <taxon>Actinomycetota</taxon>
        <taxon>Actinomycetes</taxon>
        <taxon>Glycomycetales</taxon>
        <taxon>Glycomycetaceae</taxon>
        <taxon>Glycomyces</taxon>
    </lineage>
</organism>
<sequence>MASWRTPSNAAASLGEIAHQLTDRDRAIIEHLARFRLFTIEQLQRIFFDSASSAYDRVRTLTERGLLDRRRPSTHEAYRYFLGLLGLSLTHAVAVADYARDPGTDWFGKSEKPKPGRTPTKAKAREHADALFFSAHRAHLEGINDCYSRLAFSCRHDATATLQRWYVEQEAERVSSVMGMRADGCFDLTLVGLKREFWFEYDTGTETLDRLIQKIYHYGKEIGRQQRIASNRVQEGQWTREEILAEAPPRMMLIEFTKPGREANLHDRLNRGEDRNLVATTATDRSADPLGPVWWCAGDPAGRLRRLEEIYTFSHLW</sequence>
<dbReference type="Proteomes" id="UP001183604">
    <property type="component" value="Unassembled WGS sequence"/>
</dbReference>
<dbReference type="Proteomes" id="UP001145799">
    <property type="component" value="Unassembled WGS sequence"/>
</dbReference>
<dbReference type="SUPFAM" id="SSF46785">
    <property type="entry name" value="Winged helix' DNA-binding domain"/>
    <property type="match status" value="1"/>
</dbReference>
<evidence type="ECO:0000313" key="3">
    <source>
        <dbReference type="Proteomes" id="UP001145799"/>
    </source>
</evidence>
<comment type="caution">
    <text evidence="1">The sequence shown here is derived from an EMBL/GenBank/DDBJ whole genome shotgun (WGS) entry which is preliminary data.</text>
</comment>
<dbReference type="EMBL" id="JAVDYD010000001">
    <property type="protein sequence ID" value="MDR7340671.1"/>
    <property type="molecule type" value="Genomic_DNA"/>
</dbReference>
<dbReference type="EMBL" id="JAPZVQ010000010">
    <property type="protein sequence ID" value="MDA1386604.1"/>
    <property type="molecule type" value="Genomic_DNA"/>
</dbReference>
<name>A0A9X3PJM1_9ACTN</name>
<evidence type="ECO:0000313" key="4">
    <source>
        <dbReference type="Proteomes" id="UP001183604"/>
    </source>
</evidence>
<evidence type="ECO:0000313" key="2">
    <source>
        <dbReference type="EMBL" id="MDR7340671.1"/>
    </source>
</evidence>
<protein>
    <submittedName>
        <fullName evidence="1">Replication-relaxation family protein</fullName>
    </submittedName>
</protein>
<gene>
    <name evidence="2" type="ORF">J2S69_004390</name>
    <name evidence="1" type="ORF">O2L01_16515</name>
</gene>
<dbReference type="AlphaFoldDB" id="A0A9X3PJM1"/>